<dbReference type="PANTHER" id="PTHR30457">
    <property type="entry name" value="5'-NUCLEOTIDASE SURE"/>
    <property type="match status" value="1"/>
</dbReference>
<dbReference type="SUPFAM" id="SSF64167">
    <property type="entry name" value="SurE-like"/>
    <property type="match status" value="1"/>
</dbReference>
<keyword evidence="4 6" id="KW-0547">Nucleotide-binding</keyword>
<sequence>MRILLSNDDGIYAPGLRALYDALRAEGHEVRAVAPSREQSGVGSSVTSRRPLFAASVREPSFEGYAVDGTPADCVMLGLNGLFPADYRPDLVVSGINRGPNAGMDVVFSGTVGAALQGAMAGLPALAVSHADTSDDYREQAAHAAALASRVDWTALPVNRVYNLNYPAGPLAEVKGLKVCPQSVSWPEMGRFEERRDPYGRPYWWMGDALAHYRVDDPGTDKGWLHRGYITLTPLRFAFTDETTLDAVKALES</sequence>
<gene>
    <name evidence="6 8" type="primary">surE</name>
    <name evidence="8" type="ORF">H9962_01055</name>
</gene>
<evidence type="ECO:0000256" key="1">
    <source>
        <dbReference type="ARBA" id="ARBA00000815"/>
    </source>
</evidence>
<dbReference type="EMBL" id="DXAN01000003">
    <property type="protein sequence ID" value="HJA07770.1"/>
    <property type="molecule type" value="Genomic_DNA"/>
</dbReference>
<dbReference type="HAMAP" id="MF_00060">
    <property type="entry name" value="SurE"/>
    <property type="match status" value="1"/>
</dbReference>
<keyword evidence="5 6" id="KW-0378">Hydrolase</keyword>
<reference evidence="8" key="1">
    <citation type="journal article" date="2021" name="PeerJ">
        <title>Extensive microbial diversity within the chicken gut microbiome revealed by metagenomics and culture.</title>
        <authorList>
            <person name="Gilroy R."/>
            <person name="Ravi A."/>
            <person name="Getino M."/>
            <person name="Pursley I."/>
            <person name="Horton D.L."/>
            <person name="Alikhan N.F."/>
            <person name="Baker D."/>
            <person name="Gharbi K."/>
            <person name="Hall N."/>
            <person name="Watson M."/>
            <person name="Adriaenssens E.M."/>
            <person name="Foster-Nyarko E."/>
            <person name="Jarju S."/>
            <person name="Secka A."/>
            <person name="Antonio M."/>
            <person name="Oren A."/>
            <person name="Chaudhuri R.R."/>
            <person name="La Ragione R."/>
            <person name="Hildebrand F."/>
            <person name="Pallen M.J."/>
        </authorList>
    </citation>
    <scope>NUCLEOTIDE SEQUENCE</scope>
    <source>
        <strain evidence="8">CHK186-16707</strain>
    </source>
</reference>
<evidence type="ECO:0000313" key="8">
    <source>
        <dbReference type="EMBL" id="HJA07770.1"/>
    </source>
</evidence>
<feature type="binding site" evidence="6">
    <location>
        <position position="8"/>
    </location>
    <ligand>
        <name>a divalent metal cation</name>
        <dbReference type="ChEBI" id="CHEBI:60240"/>
    </ligand>
</feature>
<dbReference type="GO" id="GO:0046872">
    <property type="term" value="F:metal ion binding"/>
    <property type="evidence" value="ECO:0007669"/>
    <property type="project" value="UniProtKB-UniRule"/>
</dbReference>
<accession>A0A9D2KK57</accession>
<comment type="similarity">
    <text evidence="2 6">Belongs to the SurE nucleotidase family.</text>
</comment>
<dbReference type="InterPro" id="IPR002828">
    <property type="entry name" value="SurE-like_Pase/nucleotidase"/>
</dbReference>
<comment type="function">
    <text evidence="6">Nucleotidase that shows phosphatase activity on nucleoside 5'-monophosphates.</text>
</comment>
<evidence type="ECO:0000256" key="6">
    <source>
        <dbReference type="HAMAP-Rule" id="MF_00060"/>
    </source>
</evidence>
<comment type="cofactor">
    <cofactor evidence="6">
        <name>a divalent metal cation</name>
        <dbReference type="ChEBI" id="CHEBI:60240"/>
    </cofactor>
    <text evidence="6">Binds 1 divalent metal cation per subunit.</text>
</comment>
<evidence type="ECO:0000256" key="5">
    <source>
        <dbReference type="ARBA" id="ARBA00022801"/>
    </source>
</evidence>
<evidence type="ECO:0000256" key="3">
    <source>
        <dbReference type="ARBA" id="ARBA00022723"/>
    </source>
</evidence>
<dbReference type="InterPro" id="IPR030048">
    <property type="entry name" value="SurE"/>
</dbReference>
<comment type="caution">
    <text evidence="8">The sequence shown here is derived from an EMBL/GenBank/DDBJ whole genome shotgun (WGS) entry which is preliminary data.</text>
</comment>
<evidence type="ECO:0000256" key="2">
    <source>
        <dbReference type="ARBA" id="ARBA00011062"/>
    </source>
</evidence>
<organism evidence="8 9">
    <name type="scientific">Candidatus Mailhella merdigallinarum</name>
    <dbReference type="NCBI Taxonomy" id="2838658"/>
    <lineage>
        <taxon>Bacteria</taxon>
        <taxon>Pseudomonadati</taxon>
        <taxon>Thermodesulfobacteriota</taxon>
        <taxon>Desulfovibrionia</taxon>
        <taxon>Desulfovibrionales</taxon>
        <taxon>Desulfovibrionaceae</taxon>
        <taxon>Mailhella</taxon>
    </lineage>
</organism>
<feature type="domain" description="Survival protein SurE-like phosphatase/nucleotidase" evidence="7">
    <location>
        <begin position="3"/>
        <end position="183"/>
    </location>
</feature>
<name>A0A9D2KK57_9BACT</name>
<reference evidence="8" key="2">
    <citation type="submission" date="2021-04" db="EMBL/GenBank/DDBJ databases">
        <authorList>
            <person name="Gilroy R."/>
        </authorList>
    </citation>
    <scope>NUCLEOTIDE SEQUENCE</scope>
    <source>
        <strain evidence="8">CHK186-16707</strain>
    </source>
</reference>
<feature type="binding site" evidence="6">
    <location>
        <position position="9"/>
    </location>
    <ligand>
        <name>a divalent metal cation</name>
        <dbReference type="ChEBI" id="CHEBI:60240"/>
    </ligand>
</feature>
<dbReference type="NCBIfam" id="TIGR00087">
    <property type="entry name" value="surE"/>
    <property type="match status" value="1"/>
</dbReference>
<evidence type="ECO:0000259" key="7">
    <source>
        <dbReference type="Pfam" id="PF01975"/>
    </source>
</evidence>
<dbReference type="Gene3D" id="3.40.1210.10">
    <property type="entry name" value="Survival protein SurE-like phosphatase/nucleotidase"/>
    <property type="match status" value="1"/>
</dbReference>
<evidence type="ECO:0000256" key="4">
    <source>
        <dbReference type="ARBA" id="ARBA00022741"/>
    </source>
</evidence>
<proteinExistence type="inferred from homology"/>
<keyword evidence="6" id="KW-0963">Cytoplasm</keyword>
<dbReference type="GO" id="GO:0005737">
    <property type="term" value="C:cytoplasm"/>
    <property type="evidence" value="ECO:0007669"/>
    <property type="project" value="UniProtKB-SubCell"/>
</dbReference>
<dbReference type="EC" id="3.1.3.5" evidence="6"/>
<dbReference type="Pfam" id="PF01975">
    <property type="entry name" value="SurE"/>
    <property type="match status" value="1"/>
</dbReference>
<evidence type="ECO:0000313" key="9">
    <source>
        <dbReference type="Proteomes" id="UP000824225"/>
    </source>
</evidence>
<dbReference type="AlphaFoldDB" id="A0A9D2KK57"/>
<feature type="binding site" evidence="6">
    <location>
        <position position="40"/>
    </location>
    <ligand>
        <name>a divalent metal cation</name>
        <dbReference type="ChEBI" id="CHEBI:60240"/>
    </ligand>
</feature>
<dbReference type="Proteomes" id="UP000824225">
    <property type="component" value="Unassembled WGS sequence"/>
</dbReference>
<dbReference type="GO" id="GO:0000166">
    <property type="term" value="F:nucleotide binding"/>
    <property type="evidence" value="ECO:0007669"/>
    <property type="project" value="UniProtKB-KW"/>
</dbReference>
<dbReference type="PANTHER" id="PTHR30457:SF0">
    <property type="entry name" value="PHOSPHATASE, PUTATIVE (AFU_ORTHOLOGUE AFUA_4G01070)-RELATED"/>
    <property type="match status" value="1"/>
</dbReference>
<comment type="catalytic activity">
    <reaction evidence="1 6">
        <text>a ribonucleoside 5'-phosphate + H2O = a ribonucleoside + phosphate</text>
        <dbReference type="Rhea" id="RHEA:12484"/>
        <dbReference type="ChEBI" id="CHEBI:15377"/>
        <dbReference type="ChEBI" id="CHEBI:18254"/>
        <dbReference type="ChEBI" id="CHEBI:43474"/>
        <dbReference type="ChEBI" id="CHEBI:58043"/>
        <dbReference type="EC" id="3.1.3.5"/>
    </reaction>
</comment>
<comment type="subcellular location">
    <subcellularLocation>
        <location evidence="6">Cytoplasm</location>
    </subcellularLocation>
</comment>
<dbReference type="GO" id="GO:0008253">
    <property type="term" value="F:5'-nucleotidase activity"/>
    <property type="evidence" value="ECO:0007669"/>
    <property type="project" value="UniProtKB-UniRule"/>
</dbReference>
<feature type="binding site" evidence="6">
    <location>
        <position position="97"/>
    </location>
    <ligand>
        <name>a divalent metal cation</name>
        <dbReference type="ChEBI" id="CHEBI:60240"/>
    </ligand>
</feature>
<protein>
    <recommendedName>
        <fullName evidence="6">5'-nucleotidase SurE</fullName>
        <ecNumber evidence="6">3.1.3.5</ecNumber>
    </recommendedName>
    <alternativeName>
        <fullName evidence="6">Nucleoside 5'-monophosphate phosphohydrolase</fullName>
    </alternativeName>
</protein>
<keyword evidence="3 6" id="KW-0479">Metal-binding</keyword>
<dbReference type="InterPro" id="IPR036523">
    <property type="entry name" value="SurE-like_sf"/>
</dbReference>